<proteinExistence type="predicted"/>
<comment type="caution">
    <text evidence="1">The sequence shown here is derived from an EMBL/GenBank/DDBJ whole genome shotgun (WGS) entry which is preliminary data.</text>
</comment>
<dbReference type="EMBL" id="RRYP01004989">
    <property type="protein sequence ID" value="TNV82413.1"/>
    <property type="molecule type" value="Genomic_DNA"/>
</dbReference>
<dbReference type="AlphaFoldDB" id="A0A8J8T5S9"/>
<evidence type="ECO:0000313" key="2">
    <source>
        <dbReference type="Proteomes" id="UP000785679"/>
    </source>
</evidence>
<evidence type="ECO:0000313" key="1">
    <source>
        <dbReference type="EMBL" id="TNV82413.1"/>
    </source>
</evidence>
<protein>
    <submittedName>
        <fullName evidence="1">Uncharacterized protein</fullName>
    </submittedName>
</protein>
<sequence>MSFLYAGFREEEMQLLLWSKDVIKELTTDQSTYDQALDIIKGSQSLECLSYKQTDEEDIRTLQVGKLANFPNLKKVHYSGFVNFICPSEKFELPSVQELNIQMNSTEDVIPIDQLVQFLYSCPNLKLMYLQQHAMQHHVTLMLTFPHIRFHINGYSSKAIIDLRKAYFAMNLDRLEISPVSFGDDMLNAQALVYNKFGASIDPKNTFMLKEFLTPFLSSFRSKNRSDDYYGRPIDLGPIFDFHPNLLRVLLSDFNSLLMVISSFHHISEYNLDTAEKIFELQMKSGISEWFKEAYERQILTEKGTPANPDEVKMTYQQYYHILSGGQ</sequence>
<name>A0A8J8T5S9_HALGN</name>
<dbReference type="SUPFAM" id="SSF52047">
    <property type="entry name" value="RNI-like"/>
    <property type="match status" value="1"/>
</dbReference>
<keyword evidence="2" id="KW-1185">Reference proteome</keyword>
<reference evidence="1" key="1">
    <citation type="submission" date="2019-06" db="EMBL/GenBank/DDBJ databases">
        <authorList>
            <person name="Zheng W."/>
        </authorList>
    </citation>
    <scope>NUCLEOTIDE SEQUENCE</scope>
    <source>
        <strain evidence="1">QDHG01</strain>
    </source>
</reference>
<organism evidence="1 2">
    <name type="scientific">Halteria grandinella</name>
    <dbReference type="NCBI Taxonomy" id="5974"/>
    <lineage>
        <taxon>Eukaryota</taxon>
        <taxon>Sar</taxon>
        <taxon>Alveolata</taxon>
        <taxon>Ciliophora</taxon>
        <taxon>Intramacronucleata</taxon>
        <taxon>Spirotrichea</taxon>
        <taxon>Stichotrichia</taxon>
        <taxon>Sporadotrichida</taxon>
        <taxon>Halteriidae</taxon>
        <taxon>Halteria</taxon>
    </lineage>
</organism>
<accession>A0A8J8T5S9</accession>
<gene>
    <name evidence="1" type="ORF">FGO68_gene3477</name>
</gene>
<dbReference type="Proteomes" id="UP000785679">
    <property type="component" value="Unassembled WGS sequence"/>
</dbReference>